<accession>A0A1Y1UNQ2</accession>
<comment type="catalytic activity">
    <reaction evidence="1 11">
        <text>guanosine(46) in tRNA + S-adenosyl-L-methionine = N(7)-methylguanosine(46) in tRNA + S-adenosyl-L-homocysteine</text>
        <dbReference type="Rhea" id="RHEA:42708"/>
        <dbReference type="Rhea" id="RHEA-COMP:10188"/>
        <dbReference type="Rhea" id="RHEA-COMP:10189"/>
        <dbReference type="ChEBI" id="CHEBI:57856"/>
        <dbReference type="ChEBI" id="CHEBI:59789"/>
        <dbReference type="ChEBI" id="CHEBI:74269"/>
        <dbReference type="ChEBI" id="CHEBI:74480"/>
        <dbReference type="EC" id="2.1.1.33"/>
    </reaction>
</comment>
<comment type="similarity">
    <text evidence="11">Belongs to the class I-like SAM-binding methyltransferase superfamily. TrmB family.</text>
</comment>
<comment type="pathway">
    <text evidence="10 11">tRNA modification; N(7)-methylguanine-tRNA biosynthesis.</text>
</comment>
<keyword evidence="6 11" id="KW-0949">S-adenosyl-L-methionine</keyword>
<dbReference type="HAMAP" id="MF_03055">
    <property type="entry name" value="tRNA_methyltr_TrmB_euk"/>
    <property type="match status" value="1"/>
</dbReference>
<dbReference type="Gene3D" id="3.40.50.150">
    <property type="entry name" value="Vaccinia Virus protein VP39"/>
    <property type="match status" value="1"/>
</dbReference>
<dbReference type="PANTHER" id="PTHR23417">
    <property type="entry name" value="3-DEOXY-D-MANNO-OCTULOSONIC-ACID TRANSFERASE/TRNA GUANINE-N 7 - -METHYLTRANSFERASE"/>
    <property type="match status" value="1"/>
</dbReference>
<dbReference type="Pfam" id="PF02390">
    <property type="entry name" value="Methyltransf_4"/>
    <property type="match status" value="1"/>
</dbReference>
<dbReference type="PROSITE" id="PS51625">
    <property type="entry name" value="SAM_MT_TRMB"/>
    <property type="match status" value="1"/>
</dbReference>
<name>A0A1Y1UNQ2_9TREE</name>
<reference evidence="12 13" key="1">
    <citation type="submission" date="2017-03" db="EMBL/GenBank/DDBJ databases">
        <title>Widespread Adenine N6-methylation of Active Genes in Fungi.</title>
        <authorList>
            <consortium name="DOE Joint Genome Institute"/>
            <person name="Mondo S.J."/>
            <person name="Dannebaum R.O."/>
            <person name="Kuo R.C."/>
            <person name="Louie K.B."/>
            <person name="Bewick A.J."/>
            <person name="Labutti K."/>
            <person name="Haridas S."/>
            <person name="Kuo A."/>
            <person name="Salamov A."/>
            <person name="Ahrendt S.R."/>
            <person name="Lau R."/>
            <person name="Bowen B.P."/>
            <person name="Lipzen A."/>
            <person name="Sullivan W."/>
            <person name="Andreopoulos W.B."/>
            <person name="Clum A."/>
            <person name="Lindquist E."/>
            <person name="Daum C."/>
            <person name="Northen T.R."/>
            <person name="Ramamoorthy G."/>
            <person name="Schmitz R.J."/>
            <person name="Gryganskyi A."/>
            <person name="Culley D."/>
            <person name="Magnuson J."/>
            <person name="James T.Y."/>
            <person name="O'Malley M.A."/>
            <person name="Stajich J.E."/>
            <person name="Spatafora J.W."/>
            <person name="Visel A."/>
            <person name="Grigoriev I.V."/>
        </authorList>
    </citation>
    <scope>NUCLEOTIDE SEQUENCE [LARGE SCALE GENOMIC DNA]</scope>
    <source>
        <strain evidence="12 13">NRRL Y-17943</strain>
    </source>
</reference>
<sequence length="278" mass="31356">MTKRLREDEAGPSVPLKGSTQLHIPQKRFYRQRAHTNVFVDHSLDYPTSPDDMDWSTHYPAYFSSDPSSSKFEPNHKVEWADVGCGFGGLLMALAPMFPDTLMLGMEIRTAVTAYVADRIAASRQVQETLASDSPDKLPGGYQNVSVIRANSMKHIPNFFAKGQLSKMFFLFPDPHFKVRKQKARIITTTLLSEYAHVLQPGGILYTVTDVKDLHEWMAHHLHAHPLFEYIPTEELAGDAILVAARTSTEEGKKVERNGGDKWIACFRRVEDPPIESE</sequence>
<gene>
    <name evidence="11" type="primary">TRM8</name>
    <name evidence="12" type="ORF">BD324DRAFT_586649</name>
</gene>
<evidence type="ECO:0000256" key="9">
    <source>
        <dbReference type="ARBA" id="ARBA00023242"/>
    </source>
</evidence>
<evidence type="ECO:0000256" key="4">
    <source>
        <dbReference type="ARBA" id="ARBA00022603"/>
    </source>
</evidence>
<keyword evidence="4 11" id="KW-0489">Methyltransferase</keyword>
<dbReference type="PANTHER" id="PTHR23417:SF16">
    <property type="entry name" value="TRNA (GUANINE-N(7)-)-METHYLTRANSFERASE"/>
    <property type="match status" value="1"/>
</dbReference>
<comment type="function">
    <text evidence="11">Catalyzes the formation of N(7)-methylguanine at position 46 (m7G46) in tRNA.</text>
</comment>
<dbReference type="SUPFAM" id="SSF53335">
    <property type="entry name" value="S-adenosyl-L-methionine-dependent methyltransferases"/>
    <property type="match status" value="1"/>
</dbReference>
<evidence type="ECO:0000256" key="2">
    <source>
        <dbReference type="ARBA" id="ARBA00004123"/>
    </source>
</evidence>
<evidence type="ECO:0000256" key="7">
    <source>
        <dbReference type="ARBA" id="ARBA00022694"/>
    </source>
</evidence>
<dbReference type="Proteomes" id="UP000193218">
    <property type="component" value="Unassembled WGS sequence"/>
</dbReference>
<evidence type="ECO:0000313" key="12">
    <source>
        <dbReference type="EMBL" id="ORX39649.1"/>
    </source>
</evidence>
<dbReference type="EC" id="2.1.1.33" evidence="11"/>
<keyword evidence="7 11" id="KW-0819">tRNA processing</keyword>
<comment type="subunit">
    <text evidence="11">Forms a complex with TRM82.</text>
</comment>
<evidence type="ECO:0000256" key="5">
    <source>
        <dbReference type="ARBA" id="ARBA00022679"/>
    </source>
</evidence>
<feature type="active site" evidence="11">
    <location>
        <position position="174"/>
    </location>
</feature>
<dbReference type="FunCoup" id="A0A1Y1UNQ2">
    <property type="interactions" value="226"/>
</dbReference>
<dbReference type="UniPathway" id="UPA00989"/>
<dbReference type="CDD" id="cd02440">
    <property type="entry name" value="AdoMet_MTases"/>
    <property type="match status" value="1"/>
</dbReference>
<evidence type="ECO:0000256" key="8">
    <source>
        <dbReference type="ARBA" id="ARBA00022884"/>
    </source>
</evidence>
<dbReference type="GO" id="GO:0000049">
    <property type="term" value="F:tRNA binding"/>
    <property type="evidence" value="ECO:0007669"/>
    <property type="project" value="UniProtKB-UniRule"/>
</dbReference>
<dbReference type="InterPro" id="IPR025763">
    <property type="entry name" value="Trm8_euk"/>
</dbReference>
<proteinExistence type="inferred from homology"/>
<evidence type="ECO:0000256" key="6">
    <source>
        <dbReference type="ARBA" id="ARBA00022691"/>
    </source>
</evidence>
<organism evidence="12 13">
    <name type="scientific">Kockovaella imperatae</name>
    <dbReference type="NCBI Taxonomy" id="4999"/>
    <lineage>
        <taxon>Eukaryota</taxon>
        <taxon>Fungi</taxon>
        <taxon>Dikarya</taxon>
        <taxon>Basidiomycota</taxon>
        <taxon>Agaricomycotina</taxon>
        <taxon>Tremellomycetes</taxon>
        <taxon>Tremellales</taxon>
        <taxon>Cuniculitremaceae</taxon>
        <taxon>Kockovaella</taxon>
    </lineage>
</organism>
<feature type="binding site" evidence="11">
    <location>
        <position position="84"/>
    </location>
    <ligand>
        <name>S-adenosyl-L-methionine</name>
        <dbReference type="ChEBI" id="CHEBI:59789"/>
    </ligand>
</feature>
<evidence type="ECO:0000313" key="13">
    <source>
        <dbReference type="Proteomes" id="UP000193218"/>
    </source>
</evidence>
<dbReference type="InterPro" id="IPR003358">
    <property type="entry name" value="tRNA_(Gua-N-7)_MeTrfase_Trmb"/>
</dbReference>
<dbReference type="GO" id="GO:0008176">
    <property type="term" value="F:tRNA (guanine(46)-N7)-methyltransferase activity"/>
    <property type="evidence" value="ECO:0007669"/>
    <property type="project" value="UniProtKB-UniRule"/>
</dbReference>
<dbReference type="FunFam" id="3.40.50.150:FF:000060">
    <property type="entry name" value="tRNA (guanine-N(7)-)-methyltransferase"/>
    <property type="match status" value="1"/>
</dbReference>
<feature type="binding site" evidence="11">
    <location>
        <position position="171"/>
    </location>
    <ligand>
        <name>S-adenosyl-L-methionine</name>
        <dbReference type="ChEBI" id="CHEBI:59789"/>
    </ligand>
</feature>
<dbReference type="GO" id="GO:0106143">
    <property type="term" value="C:tRNA (m7G46) methyltransferase complex"/>
    <property type="evidence" value="ECO:0007669"/>
    <property type="project" value="UniProtKB-ARBA"/>
</dbReference>
<keyword evidence="8 11" id="KW-0694">RNA-binding</keyword>
<keyword evidence="9 11" id="KW-0539">Nucleus</keyword>
<dbReference type="AlphaFoldDB" id="A0A1Y1UNQ2"/>
<dbReference type="STRING" id="4999.A0A1Y1UNQ2"/>
<dbReference type="InterPro" id="IPR029063">
    <property type="entry name" value="SAM-dependent_MTases_sf"/>
</dbReference>
<evidence type="ECO:0000256" key="3">
    <source>
        <dbReference type="ARBA" id="ARBA00022555"/>
    </source>
</evidence>
<dbReference type="InParanoid" id="A0A1Y1UNQ2"/>
<evidence type="ECO:0000256" key="11">
    <source>
        <dbReference type="HAMAP-Rule" id="MF_03055"/>
    </source>
</evidence>
<evidence type="ECO:0000256" key="10">
    <source>
        <dbReference type="ARBA" id="ARBA00060552"/>
    </source>
</evidence>
<dbReference type="EMBL" id="NBSH01000002">
    <property type="protein sequence ID" value="ORX39649.1"/>
    <property type="molecule type" value="Genomic_DNA"/>
</dbReference>
<keyword evidence="13" id="KW-1185">Reference proteome</keyword>
<dbReference type="OrthoDB" id="47276at2759"/>
<protein>
    <recommendedName>
        <fullName evidence="11">tRNA (guanine-N(7)-)-methyltransferase</fullName>
        <ecNumber evidence="11">2.1.1.33</ecNumber>
    </recommendedName>
    <alternativeName>
        <fullName evidence="11">Transfer RNA methyltransferase 8</fullName>
    </alternativeName>
    <alternativeName>
        <fullName evidence="11">tRNA (guanine(46)-N(7))-methyltransferase</fullName>
    </alternativeName>
    <alternativeName>
        <fullName evidence="11">tRNA(m7G46)-methyltransferase</fullName>
    </alternativeName>
</protein>
<feature type="binding site" evidence="11">
    <location>
        <begin position="151"/>
        <end position="152"/>
    </location>
    <ligand>
        <name>S-adenosyl-L-methionine</name>
        <dbReference type="ChEBI" id="CHEBI:59789"/>
    </ligand>
</feature>
<feature type="binding site" evidence="11">
    <location>
        <begin position="107"/>
        <end position="108"/>
    </location>
    <ligand>
        <name>S-adenosyl-L-methionine</name>
        <dbReference type="ChEBI" id="CHEBI:59789"/>
    </ligand>
</feature>
<keyword evidence="5 11" id="KW-0808">Transferase</keyword>
<dbReference type="NCBIfam" id="TIGR00091">
    <property type="entry name" value="tRNA (guanosine(46)-N7)-methyltransferase TrmB"/>
    <property type="match status" value="1"/>
</dbReference>
<evidence type="ECO:0000256" key="1">
    <source>
        <dbReference type="ARBA" id="ARBA00000142"/>
    </source>
</evidence>
<feature type="binding site" evidence="11">
    <location>
        <begin position="249"/>
        <end position="251"/>
    </location>
    <ligand>
        <name>S-adenosyl-L-methionine</name>
        <dbReference type="ChEBI" id="CHEBI:59789"/>
    </ligand>
</feature>
<keyword evidence="3 11" id="KW-0820">tRNA-binding</keyword>
<comment type="subcellular location">
    <subcellularLocation>
        <location evidence="2 11">Nucleus</location>
    </subcellularLocation>
</comment>
<comment type="caution">
    <text evidence="12">The sequence shown here is derived from an EMBL/GenBank/DDBJ whole genome shotgun (WGS) entry which is preliminary data.</text>
</comment>
<dbReference type="GO" id="GO:0005634">
    <property type="term" value="C:nucleus"/>
    <property type="evidence" value="ECO:0007669"/>
    <property type="project" value="UniProtKB-SubCell"/>
</dbReference>